<evidence type="ECO:0000256" key="2">
    <source>
        <dbReference type="ARBA" id="ARBA00005752"/>
    </source>
</evidence>
<dbReference type="GO" id="GO:0005524">
    <property type="term" value="F:ATP binding"/>
    <property type="evidence" value="ECO:0007669"/>
    <property type="project" value="UniProtKB-KW"/>
</dbReference>
<dbReference type="GO" id="GO:0006529">
    <property type="term" value="P:asparagine biosynthetic process"/>
    <property type="evidence" value="ECO:0007669"/>
    <property type="project" value="UniProtKB-KW"/>
</dbReference>
<dbReference type="Pfam" id="PF00733">
    <property type="entry name" value="Asn_synthase"/>
    <property type="match status" value="1"/>
</dbReference>
<evidence type="ECO:0000313" key="13">
    <source>
        <dbReference type="Proteomes" id="UP000503129"/>
    </source>
</evidence>
<dbReference type="InterPro" id="IPR033738">
    <property type="entry name" value="AsnB_N"/>
</dbReference>
<protein>
    <recommendedName>
        <fullName evidence="3">asparagine synthase (glutamine-hydrolyzing)</fullName>
        <ecNumber evidence="3">6.3.5.4</ecNumber>
    </recommendedName>
</protein>
<dbReference type="Gene3D" id="3.60.20.10">
    <property type="entry name" value="Glutamine Phosphoribosylpyrophosphate, subunit 1, domain 1"/>
    <property type="match status" value="1"/>
</dbReference>
<keyword evidence="6" id="KW-0028">Amino-acid biosynthesis</keyword>
<dbReference type="RefSeq" id="WP_171976620.1">
    <property type="nucleotide sequence ID" value="NZ_CAWOXK010000001.1"/>
</dbReference>
<evidence type="ECO:0000256" key="3">
    <source>
        <dbReference type="ARBA" id="ARBA00012737"/>
    </source>
</evidence>
<organism evidence="12 13">
    <name type="scientific">Brasilonema sennae CENA114</name>
    <dbReference type="NCBI Taxonomy" id="415709"/>
    <lineage>
        <taxon>Bacteria</taxon>
        <taxon>Bacillati</taxon>
        <taxon>Cyanobacteriota</taxon>
        <taxon>Cyanophyceae</taxon>
        <taxon>Nostocales</taxon>
        <taxon>Scytonemataceae</taxon>
        <taxon>Brasilonema</taxon>
        <taxon>Bromeliae group (in: Brasilonema)</taxon>
    </lineage>
</organism>
<reference evidence="12 13" key="1">
    <citation type="submission" date="2018-06" db="EMBL/GenBank/DDBJ databases">
        <title>Comparative genomics of Brasilonema spp. strains.</title>
        <authorList>
            <person name="Alvarenga D.O."/>
            <person name="Fiore M.F."/>
            <person name="Varani A.M."/>
        </authorList>
    </citation>
    <scope>NUCLEOTIDE SEQUENCE [LARGE SCALE GENOMIC DNA]</scope>
    <source>
        <strain evidence="12 13">CENA114</strain>
    </source>
</reference>
<evidence type="ECO:0000259" key="11">
    <source>
        <dbReference type="PROSITE" id="PS51278"/>
    </source>
</evidence>
<dbReference type="EMBL" id="CP030118">
    <property type="protein sequence ID" value="QDL09336.1"/>
    <property type="molecule type" value="Genomic_DNA"/>
</dbReference>
<accession>A0A856MK70</accession>
<dbReference type="KEGG" id="bsen:DP114_16775"/>
<dbReference type="PIRSF" id="PIRSF001589">
    <property type="entry name" value="Asn_synthetase_glu-h"/>
    <property type="match status" value="1"/>
</dbReference>
<dbReference type="CDD" id="cd01991">
    <property type="entry name" value="Asn_synthase_B_C"/>
    <property type="match status" value="1"/>
</dbReference>
<dbReference type="PROSITE" id="PS51278">
    <property type="entry name" value="GATASE_TYPE_2"/>
    <property type="match status" value="1"/>
</dbReference>
<keyword evidence="7" id="KW-0315">Glutamine amidotransferase</keyword>
<evidence type="ECO:0000256" key="9">
    <source>
        <dbReference type="PIRSR" id="PIRSR001589-2"/>
    </source>
</evidence>
<dbReference type="NCBIfam" id="TIGR01536">
    <property type="entry name" value="asn_synth_AEB"/>
    <property type="match status" value="1"/>
</dbReference>
<dbReference type="InterPro" id="IPR029055">
    <property type="entry name" value="Ntn_hydrolases_N"/>
</dbReference>
<evidence type="ECO:0000256" key="7">
    <source>
        <dbReference type="ARBA" id="ARBA00022962"/>
    </source>
</evidence>
<dbReference type="SUPFAM" id="SSF56235">
    <property type="entry name" value="N-terminal nucleophile aminohydrolases (Ntn hydrolases)"/>
    <property type="match status" value="1"/>
</dbReference>
<comment type="pathway">
    <text evidence="1">Amino-acid biosynthesis; L-asparagine biosynthesis; L-asparagine from L-aspartate (L-Gln route): step 1/1.</text>
</comment>
<dbReference type="Gene3D" id="3.40.50.620">
    <property type="entry name" value="HUPs"/>
    <property type="match status" value="2"/>
</dbReference>
<dbReference type="AlphaFoldDB" id="A0A856MK70"/>
<comment type="similarity">
    <text evidence="2">Belongs to the asparagine synthetase family.</text>
</comment>
<comment type="catalytic activity">
    <reaction evidence="8">
        <text>L-aspartate + L-glutamine + ATP + H2O = L-asparagine + L-glutamate + AMP + diphosphate + H(+)</text>
        <dbReference type="Rhea" id="RHEA:12228"/>
        <dbReference type="ChEBI" id="CHEBI:15377"/>
        <dbReference type="ChEBI" id="CHEBI:15378"/>
        <dbReference type="ChEBI" id="CHEBI:29985"/>
        <dbReference type="ChEBI" id="CHEBI:29991"/>
        <dbReference type="ChEBI" id="CHEBI:30616"/>
        <dbReference type="ChEBI" id="CHEBI:33019"/>
        <dbReference type="ChEBI" id="CHEBI:58048"/>
        <dbReference type="ChEBI" id="CHEBI:58359"/>
        <dbReference type="ChEBI" id="CHEBI:456215"/>
        <dbReference type="EC" id="6.3.5.4"/>
    </reaction>
</comment>
<evidence type="ECO:0000313" key="12">
    <source>
        <dbReference type="EMBL" id="QDL09336.1"/>
    </source>
</evidence>
<dbReference type="PANTHER" id="PTHR43284">
    <property type="entry name" value="ASPARAGINE SYNTHETASE (GLUTAMINE-HYDROLYZING)"/>
    <property type="match status" value="1"/>
</dbReference>
<dbReference type="SUPFAM" id="SSF52402">
    <property type="entry name" value="Adenine nucleotide alpha hydrolases-like"/>
    <property type="match status" value="1"/>
</dbReference>
<feature type="binding site" evidence="9">
    <location>
        <position position="100"/>
    </location>
    <ligand>
        <name>L-glutamine</name>
        <dbReference type="ChEBI" id="CHEBI:58359"/>
    </ligand>
</feature>
<gene>
    <name evidence="12" type="ORF">DP114_16775</name>
</gene>
<proteinExistence type="inferred from homology"/>
<evidence type="ECO:0000256" key="1">
    <source>
        <dbReference type="ARBA" id="ARBA00005187"/>
    </source>
</evidence>
<dbReference type="GO" id="GO:0004066">
    <property type="term" value="F:asparagine synthase (glutamine-hydrolyzing) activity"/>
    <property type="evidence" value="ECO:0007669"/>
    <property type="project" value="UniProtKB-EC"/>
</dbReference>
<keyword evidence="6" id="KW-0061">Asparagine biosynthesis</keyword>
<dbReference type="Pfam" id="PF13537">
    <property type="entry name" value="GATase_7"/>
    <property type="match status" value="1"/>
</dbReference>
<keyword evidence="4 9" id="KW-0547">Nucleotide-binding</keyword>
<evidence type="ECO:0000256" key="4">
    <source>
        <dbReference type="ARBA" id="ARBA00022741"/>
    </source>
</evidence>
<dbReference type="InterPro" id="IPR017932">
    <property type="entry name" value="GATase_2_dom"/>
</dbReference>
<keyword evidence="13" id="KW-1185">Reference proteome</keyword>
<dbReference type="PANTHER" id="PTHR43284:SF1">
    <property type="entry name" value="ASPARAGINE SYNTHETASE"/>
    <property type="match status" value="1"/>
</dbReference>
<evidence type="ECO:0000256" key="6">
    <source>
        <dbReference type="ARBA" id="ARBA00022888"/>
    </source>
</evidence>
<dbReference type="CDD" id="cd00712">
    <property type="entry name" value="AsnB"/>
    <property type="match status" value="1"/>
</dbReference>
<dbReference type="NCBIfam" id="NF033535">
    <property type="entry name" value="lass_lactam_cya"/>
    <property type="match status" value="1"/>
</dbReference>
<dbReference type="InterPro" id="IPR001962">
    <property type="entry name" value="Asn_synthase"/>
</dbReference>
<evidence type="ECO:0000256" key="10">
    <source>
        <dbReference type="PIRSR" id="PIRSR001589-3"/>
    </source>
</evidence>
<dbReference type="EC" id="6.3.5.4" evidence="3"/>
<dbReference type="Proteomes" id="UP000503129">
    <property type="component" value="Chromosome"/>
</dbReference>
<keyword evidence="5 9" id="KW-0067">ATP-binding</keyword>
<dbReference type="InterPro" id="IPR006426">
    <property type="entry name" value="Asn_synth_AEB"/>
</dbReference>
<evidence type="ECO:0000256" key="8">
    <source>
        <dbReference type="ARBA" id="ARBA00048741"/>
    </source>
</evidence>
<dbReference type="InterPro" id="IPR051786">
    <property type="entry name" value="ASN_synthetase/amidase"/>
</dbReference>
<evidence type="ECO:0000256" key="5">
    <source>
        <dbReference type="ARBA" id="ARBA00022840"/>
    </source>
</evidence>
<sequence>MSGIMGIYCLDKRPVDREDLGLMVEVLAHRGPDGADIWVDGSVGLGHRMLWTTPESLLEKLPLVNQTGDLAITADCRIDNRDELIHVLQFDKCPSEKITDSQLILAAYEKWGESCPEHLLGDFAFAIWDRHKQSLFCARDHMGVKPFYYYHQPGKIFAFGSEIKGLLCLKEIPHRLNEVKVGDYLASIFNDKSSTFYQDIFRLPPASCMTLSAKKMQIRSYWSLDYCRELQLGSDEEYAKALREIFAEAVLCRLRSAFPVGSHLSGGIDSSSITCMARQLLMEEEENRQLHTFSNIFDAVPECDERPFIEAVLAQGNIVSHYVHADRRGPLSDLDQIFQYHDGAIPAPTHFLVWGLNEATHKEGVRVVLDGFDGDNTLSHGEAYLTELVRKGQWSTFAKEVDDLHKLASVSPRKILQYYAFTYLEELARSGRWVTFAKQINQILQYFNVSRRSLFLHHGFKPLLPQPIRQAWQLLRGHNQPANNDRNQIVKRKFAKHISLKKRIQVLKNSQSNQPLTEREQHWRGLTSGVLTQALEVSDQYSAAFSIETRHPFMDKRLIEFCLSLPPEQKFRQSWSRFIMRRAMSNVLPEQVQWRRSKGDMSSSFLYGLLEHNREHLDRVMQNHLHSITDYVDVKALRKIYEELISIKDIKSSESVTDLLFWQVAMLAFWLDHTQLKQ</sequence>
<feature type="site" description="Important for beta-aspartyl-AMP intermediate formation" evidence="10">
    <location>
        <position position="373"/>
    </location>
</feature>
<dbReference type="InterPro" id="IPR014729">
    <property type="entry name" value="Rossmann-like_a/b/a_fold"/>
</dbReference>
<name>A0A856MK70_9CYAN</name>
<feature type="domain" description="Glutamine amidotransferase type-2" evidence="11">
    <location>
        <begin position="2"/>
        <end position="214"/>
    </location>
</feature>